<dbReference type="HOGENOM" id="CLU_3254895_0_0_5"/>
<evidence type="ECO:0000313" key="2">
    <source>
        <dbReference type="Proteomes" id="UP000004386"/>
    </source>
</evidence>
<proteinExistence type="predicted"/>
<dbReference type="Proteomes" id="UP000004386">
    <property type="component" value="Unassembled WGS sequence"/>
</dbReference>
<dbReference type="AlphaFoldDB" id="C4WNV9"/>
<accession>C4WNV9</accession>
<gene>
    <name evidence="1" type="ORF">OINT_2001243</name>
</gene>
<organism evidence="1 2">
    <name type="scientific">Brucella intermedia LMG 3301</name>
    <dbReference type="NCBI Taxonomy" id="641118"/>
    <lineage>
        <taxon>Bacteria</taxon>
        <taxon>Pseudomonadati</taxon>
        <taxon>Pseudomonadota</taxon>
        <taxon>Alphaproteobacteria</taxon>
        <taxon>Hyphomicrobiales</taxon>
        <taxon>Brucellaceae</taxon>
        <taxon>Brucella/Ochrobactrum group</taxon>
        <taxon>Brucella</taxon>
    </lineage>
</organism>
<name>C4WNV9_9HYPH</name>
<sequence>MKGALHIASATKALKQKIIEDGVTKLQSFGGSVKIFDRHPRS</sequence>
<comment type="caution">
    <text evidence="1">The sequence shown here is derived from an EMBL/GenBank/DDBJ whole genome shotgun (WGS) entry which is preliminary data.</text>
</comment>
<protein>
    <submittedName>
        <fullName evidence="1">Uncharacterized protein</fullName>
    </submittedName>
</protein>
<reference evidence="1 2" key="1">
    <citation type="submission" date="2009-05" db="EMBL/GenBank/DDBJ databases">
        <authorList>
            <person name="Setubal J.C."/>
            <person name="Boyle S."/>
            <person name="Crasta O.R."/>
            <person name="Gillespie J.J."/>
            <person name="Kenyon R.W."/>
            <person name="Lu J."/>
            <person name="Mane S."/>
            <person name="Nagrani S."/>
            <person name="Shallom J.M."/>
            <person name="Shallom S."/>
            <person name="Shukla M."/>
            <person name="Snyder E.E."/>
            <person name="Sobral B.W."/>
            <person name="Wattam A.R."/>
            <person name="Will R."/>
            <person name="Williams K."/>
            <person name="Yoo H."/>
            <person name="Munk C."/>
            <person name="Tapia R."/>
            <person name="Green L."/>
            <person name="Rogers Y."/>
            <person name="Detter J.C."/>
            <person name="Bruce D."/>
            <person name="Brettin T.S."/>
            <person name="Tsolis R."/>
        </authorList>
    </citation>
    <scope>NUCLEOTIDE SEQUENCE [LARGE SCALE GENOMIC DNA]</scope>
    <source>
        <strain evidence="1 2">LMG 3301</strain>
    </source>
</reference>
<evidence type="ECO:0000313" key="1">
    <source>
        <dbReference type="EMBL" id="EEQ94036.1"/>
    </source>
</evidence>
<dbReference type="EMBL" id="ACQA01000002">
    <property type="protein sequence ID" value="EEQ94036.1"/>
    <property type="molecule type" value="Genomic_DNA"/>
</dbReference>